<keyword evidence="2" id="KW-1185">Reference proteome</keyword>
<reference evidence="1 2" key="1">
    <citation type="submission" date="2017-02" db="EMBL/GenBank/DDBJ databases">
        <authorList>
            <person name="Peterson S.W."/>
        </authorList>
    </citation>
    <scope>NUCLEOTIDE SEQUENCE [LARGE SCALE GENOMIC DNA]</scope>
    <source>
        <strain evidence="1 2">DSM 24412</strain>
    </source>
</reference>
<dbReference type="Proteomes" id="UP000191055">
    <property type="component" value="Unassembled WGS sequence"/>
</dbReference>
<dbReference type="EMBL" id="FUYV01000010">
    <property type="protein sequence ID" value="SKC10465.1"/>
    <property type="molecule type" value="Genomic_DNA"/>
</dbReference>
<organism evidence="1 2">
    <name type="scientific">Alkalitalea saponilacus</name>
    <dbReference type="NCBI Taxonomy" id="889453"/>
    <lineage>
        <taxon>Bacteria</taxon>
        <taxon>Pseudomonadati</taxon>
        <taxon>Bacteroidota</taxon>
        <taxon>Bacteroidia</taxon>
        <taxon>Marinilabiliales</taxon>
        <taxon>Marinilabiliaceae</taxon>
        <taxon>Alkalitalea</taxon>
    </lineage>
</organism>
<protein>
    <submittedName>
        <fullName evidence="1">Uncharacterized protein</fullName>
    </submittedName>
</protein>
<accession>A0A1T5GPV6</accession>
<evidence type="ECO:0000313" key="2">
    <source>
        <dbReference type="Proteomes" id="UP000191055"/>
    </source>
</evidence>
<dbReference type="AlphaFoldDB" id="A0A1T5GPV6"/>
<name>A0A1T5GPV6_9BACT</name>
<dbReference type="STRING" id="889453.SAMN03080601_01920"/>
<proteinExistence type="predicted"/>
<gene>
    <name evidence="1" type="ORF">SAMN03080601_01920</name>
</gene>
<sequence>MVLKPFGLKLTTNTRLCLDIIRVTKKPAEKYYTCYGDTIHTGLGNLPEIEFVLPVYYQNKEFWDLKLTPVKLYTFHDIITEDRQEEILDSLITNDKLITRQLFPGEDWSPYSIYVTKTSPEDPYTLYHRYYKSGFFESN</sequence>
<evidence type="ECO:0000313" key="1">
    <source>
        <dbReference type="EMBL" id="SKC10465.1"/>
    </source>
</evidence>